<feature type="domain" description="Baseplate J-like C-terminal" evidence="4">
    <location>
        <begin position="277"/>
        <end position="350"/>
    </location>
</feature>
<dbReference type="AlphaFoldDB" id="A0A9X1YWX2"/>
<evidence type="ECO:0000256" key="1">
    <source>
        <dbReference type="ARBA" id="ARBA00038087"/>
    </source>
</evidence>
<comment type="similarity">
    <text evidence="1">Belongs to the Mu gp47/PBSX XkdT family.</text>
</comment>
<dbReference type="InterPro" id="IPR052399">
    <property type="entry name" value="Phage_Baseplate_Assmbl_Protein"/>
</dbReference>
<dbReference type="Proteomes" id="UP001155059">
    <property type="component" value="Unassembled WGS sequence"/>
</dbReference>
<evidence type="ECO:0000259" key="2">
    <source>
        <dbReference type="Pfam" id="PF04865"/>
    </source>
</evidence>
<dbReference type="PANTHER" id="PTHR37829">
    <property type="entry name" value="PHAGE-LIKE ELEMENT PBSX PROTEIN XKDT"/>
    <property type="match status" value="1"/>
</dbReference>
<protein>
    <submittedName>
        <fullName evidence="5">Baseplate J/gp47 family protein</fullName>
    </submittedName>
</protein>
<gene>
    <name evidence="5" type="ORF">M1B34_19125</name>
</gene>
<comment type="caution">
    <text evidence="5">The sequence shown here is derived from an EMBL/GenBank/DDBJ whole genome shotgun (WGS) entry which is preliminary data.</text>
</comment>
<evidence type="ECO:0000259" key="4">
    <source>
        <dbReference type="Pfam" id="PF26079"/>
    </source>
</evidence>
<feature type="domain" description="Baseplate J-like central" evidence="3">
    <location>
        <begin position="188"/>
        <end position="265"/>
    </location>
</feature>
<reference evidence="5 6" key="2">
    <citation type="journal article" date="2023" name="Plant Pathol.">
        <title>Dismantling and reorganizing Pseudomonas marginalis sensu#lato.</title>
        <authorList>
            <person name="Sawada H."/>
            <person name="Fujikawa T."/>
            <person name="Satou M."/>
        </authorList>
    </citation>
    <scope>NUCLEOTIDE SEQUENCE [LARGE SCALE GENOMIC DNA]</scope>
    <source>
        <strain evidence="5 6">MAFF 302030</strain>
    </source>
</reference>
<dbReference type="RefSeq" id="WP_268265959.1">
    <property type="nucleotide sequence ID" value="NZ_JALQCW010000049.1"/>
</dbReference>
<dbReference type="InterPro" id="IPR006949">
    <property type="entry name" value="Barrel_Baseplate_J-like"/>
</dbReference>
<organism evidence="5 6">
    <name type="scientific">Pseudomonas morbosilactucae</name>
    <dbReference type="NCBI Taxonomy" id="2938197"/>
    <lineage>
        <taxon>Bacteria</taxon>
        <taxon>Pseudomonadati</taxon>
        <taxon>Pseudomonadota</taxon>
        <taxon>Gammaproteobacteria</taxon>
        <taxon>Pseudomonadales</taxon>
        <taxon>Pseudomonadaceae</taxon>
        <taxon>Pseudomonas</taxon>
    </lineage>
</organism>
<reference evidence="5 6" key="1">
    <citation type="journal article" date="2022" name="Int. J. Syst. Evol. Microbiol.">
        <title>Pseudomonas aegrilactucae sp. nov. and Pseudomonas morbosilactucae sp. nov., pathogens causing bacterial rot of lettuce in Japan.</title>
        <authorList>
            <person name="Sawada H."/>
            <person name="Fujikawa T."/>
            <person name="Satou M."/>
        </authorList>
    </citation>
    <scope>NUCLEOTIDE SEQUENCE [LARGE SCALE GENOMIC DNA]</scope>
    <source>
        <strain evidence="5 6">MAFF 302030</strain>
    </source>
</reference>
<dbReference type="Pfam" id="PF26078">
    <property type="entry name" value="Baseplate_J_M"/>
    <property type="match status" value="1"/>
</dbReference>
<evidence type="ECO:0000313" key="5">
    <source>
        <dbReference type="EMBL" id="MCK9799758.1"/>
    </source>
</evidence>
<proteinExistence type="inferred from homology"/>
<dbReference type="InterPro" id="IPR058531">
    <property type="entry name" value="Baseplate_J_M"/>
</dbReference>
<feature type="domain" description="Baseplate protein J-like barrel" evidence="2">
    <location>
        <begin position="86"/>
        <end position="153"/>
    </location>
</feature>
<evidence type="ECO:0000259" key="3">
    <source>
        <dbReference type="Pfam" id="PF26078"/>
    </source>
</evidence>
<accession>A0A9X1YWX2</accession>
<dbReference type="PANTHER" id="PTHR37829:SF3">
    <property type="entry name" value="PROTEIN JAYE-RELATED"/>
    <property type="match status" value="1"/>
</dbReference>
<dbReference type="EMBL" id="JALQCW010000049">
    <property type="protein sequence ID" value="MCK9799758.1"/>
    <property type="molecule type" value="Genomic_DNA"/>
</dbReference>
<dbReference type="Pfam" id="PF04865">
    <property type="entry name" value="Baseplate_J"/>
    <property type="match status" value="1"/>
</dbReference>
<name>A0A9X1YWX2_9PSED</name>
<dbReference type="Pfam" id="PF26079">
    <property type="entry name" value="Baseplate_J_C"/>
    <property type="match status" value="1"/>
</dbReference>
<evidence type="ECO:0000313" key="6">
    <source>
        <dbReference type="Proteomes" id="UP001155059"/>
    </source>
</evidence>
<dbReference type="InterPro" id="IPR058530">
    <property type="entry name" value="Baseplate_J-like_C"/>
</dbReference>
<sequence>MPFETPSLPVLIKRTQSDLASDALRQSDAQVLARTLSGAAFGLYGYLDWIAEQILPDTADEPTLERMAILRLNQPRKAAQGATGSVSFTAAAGAVLDVDTLLQSSDGRSYKVTAAVTTRAGLNSASITAVDAGSLGNADAGLELIPVQPVQGVGNLFTVLAPGLTGGLAEESLESLRARVIRSYRIIPHGGSADDYETWALECAGITRAWCRPRYLAPDDKTGPVAVTVFVMRDDDPQPVPNDQQLALVKAYIDGLRPVTAEVDVRRPDITPVHYNLRLSPDTSAVRAAVEAQLRDLHEREGGLGETLLLTHIAEAISSAAGEHDHRLLAPTADVLAGGNKLLVFGECQWQD</sequence>